<feature type="transmembrane region" description="Helical" evidence="8">
    <location>
        <begin position="1058"/>
        <end position="1081"/>
    </location>
</feature>
<dbReference type="SUPFAM" id="SSF82866">
    <property type="entry name" value="Multidrug efflux transporter AcrB transmembrane domain"/>
    <property type="match status" value="2"/>
</dbReference>
<feature type="transmembrane region" description="Helical" evidence="8">
    <location>
        <begin position="374"/>
        <end position="394"/>
    </location>
</feature>
<keyword evidence="10" id="KW-1185">Reference proteome</keyword>
<dbReference type="GO" id="GO:0005886">
    <property type="term" value="C:plasma membrane"/>
    <property type="evidence" value="ECO:0007669"/>
    <property type="project" value="UniProtKB-SubCell"/>
</dbReference>
<evidence type="ECO:0000256" key="5">
    <source>
        <dbReference type="ARBA" id="ARBA00022692"/>
    </source>
</evidence>
<keyword evidence="6 8" id="KW-1133">Transmembrane helix</keyword>
<dbReference type="Gene3D" id="3.30.70.1430">
    <property type="entry name" value="Multidrug efflux transporter AcrB pore domain"/>
    <property type="match status" value="2"/>
</dbReference>
<evidence type="ECO:0000313" key="10">
    <source>
        <dbReference type="Proteomes" id="UP000540989"/>
    </source>
</evidence>
<feature type="transmembrane region" description="Helical" evidence="8">
    <location>
        <begin position="451"/>
        <end position="472"/>
    </location>
</feature>
<keyword evidence="7 8" id="KW-0472">Membrane</keyword>
<accession>A0A7W7ZF99</accession>
<comment type="similarity">
    <text evidence="2">Belongs to the resistance-nodulation-cell division (RND) (TC 2.A.6) family.</text>
</comment>
<dbReference type="RefSeq" id="WP_184218846.1">
    <property type="nucleotide sequence ID" value="NZ_JACHIP010000004.1"/>
</dbReference>
<dbReference type="AlphaFoldDB" id="A0A7W7ZF99"/>
<feature type="transmembrane region" description="Helical" evidence="8">
    <location>
        <begin position="20"/>
        <end position="37"/>
    </location>
</feature>
<dbReference type="Gene3D" id="3.30.70.1440">
    <property type="entry name" value="Multidrug efflux transporter AcrB pore domain"/>
    <property type="match status" value="1"/>
</dbReference>
<dbReference type="Proteomes" id="UP000540989">
    <property type="component" value="Unassembled WGS sequence"/>
</dbReference>
<dbReference type="Pfam" id="PF00873">
    <property type="entry name" value="ACR_tran"/>
    <property type="match status" value="2"/>
</dbReference>
<feature type="transmembrane region" description="Helical" evidence="8">
    <location>
        <begin position="347"/>
        <end position="368"/>
    </location>
</feature>
<dbReference type="PROSITE" id="PS51257">
    <property type="entry name" value="PROKAR_LIPOPROTEIN"/>
    <property type="match status" value="1"/>
</dbReference>
<keyword evidence="5 8" id="KW-0812">Transmembrane</keyword>
<proteinExistence type="inferred from homology"/>
<dbReference type="PANTHER" id="PTHR32063">
    <property type="match status" value="1"/>
</dbReference>
<dbReference type="Gene3D" id="3.30.2090.10">
    <property type="entry name" value="Multidrug efflux transporter AcrB TolC docking domain, DN and DC subdomains"/>
    <property type="match status" value="2"/>
</dbReference>
<evidence type="ECO:0000256" key="1">
    <source>
        <dbReference type="ARBA" id="ARBA00004651"/>
    </source>
</evidence>
<name>A0A7W7ZF99_9BACT</name>
<dbReference type="SUPFAM" id="SSF82714">
    <property type="entry name" value="Multidrug efflux transporter AcrB TolC docking domain, DN and DC subdomains"/>
    <property type="match status" value="2"/>
</dbReference>
<comment type="caution">
    <text evidence="9">The sequence shown here is derived from an EMBL/GenBank/DDBJ whole genome shotgun (WGS) entry which is preliminary data.</text>
</comment>
<feature type="transmembrane region" description="Helical" evidence="8">
    <location>
        <begin position="1031"/>
        <end position="1046"/>
    </location>
</feature>
<keyword evidence="4" id="KW-1003">Cell membrane</keyword>
<sequence>MKGIIGLIHWVIEYAVRHKAQVFAVVFCGCVAGYWCMSTLKLDAVPDLGDTQVIIYSRWDRSPELIESQVTYPIVTALLGAPHVKTVRGVSDFGYSFVYVIFEDNTDLYWARSRTMEYLSGVQSQLPDGVKTQIGPDATSLGWIFQYALVDKSGKLSTSQLSGYQDWYLRYYLKAVPGVADVAAAGELRRQYQVNVDPNRLRNFGISISQVVDAVREGNVETSGRLLEFGGTEYMVRGRGYAKTLDDFRNIAVPRPVGSGRPDSGSVRLRDLGEVTTGPDLRRGVTDLDGQGDVVSGIVMMRSGENALEVIDRVKAKLKEIEPSLPQGVEVVPIYDRSTLIHRTIGSVRLTIFEVIITVALVILIFLWHFPSAIIPLVTMPAAILISFIPLRLLGISANVMSLAGVAIAFGELVDASILIVEQSYKRLEQWEATGCRGRQSDIVLGAVKEVAGPIVFCLLLIAVSVLPVFALEGQEGRMFRPLAYTKSLAMIVAAVMAITLDPALRLLLTKARRFEFGPQWVRRFMNALTNGRIRREEQHPISGPMVRVYEPVVRWTLRYKWVVIGCAAAMIAITVPVFLALGSEFMPAMNEGTILYMPTTMPGISVNEAQKLLIATDSILKQFPEVDRVLGKAGRADTPTDPAPLSMLETLITLKPQSDWRKVDTWYSSWAPEWTRPMLRPITPDTISPERLVREMNASLQAPGVSNAWTTPIKGRIDMLTSGIRTPVGLKISGRDVETIEAIGNQVQAILPSVRGTANVFSEHTNSGYFIDIEWRRDQLARYGISMAQAQRVVENGIGGDNVSTVSLGPERYAVNVRYMPDFRSSIDALKHVLVSTPEKGQVEVGELATLQMTSGPSMIRDEDGLLTGYVYVDLAGRDPGSYVAEANKLLHQKMSLPPGFTVTWSGQYQDMQRANERLKIAIPLTLAAVVFLIYLSTGAVSKTLIVLLAVPFSAVGSIWLLYLLHFNLSVAVWVGLAGLLSIDAETGIFMLLYLDLSYDEAMKRGQIRSIGELREVIVDGAARRLRPKFMTFATICIGLLPVMWSTGTGSEVMKRIAAPMAGGIVTSFLLELLVYPAVYELWRRRSLPRQVDPDEIESSSRSKLYDGERMAVSIERQLIGMDGALDFGLKSSK</sequence>
<dbReference type="GO" id="GO:0008324">
    <property type="term" value="F:monoatomic cation transmembrane transporter activity"/>
    <property type="evidence" value="ECO:0007669"/>
    <property type="project" value="InterPro"/>
</dbReference>
<feature type="transmembrane region" description="Helical" evidence="8">
    <location>
        <begin position="484"/>
        <end position="505"/>
    </location>
</feature>
<feature type="transmembrane region" description="Helical" evidence="8">
    <location>
        <begin position="946"/>
        <end position="966"/>
    </location>
</feature>
<dbReference type="PRINTS" id="PR00702">
    <property type="entry name" value="ACRIFLAVINRP"/>
</dbReference>
<gene>
    <name evidence="9" type="ORF">HDF16_003446</name>
</gene>
<dbReference type="InterPro" id="IPR001036">
    <property type="entry name" value="Acrflvin-R"/>
</dbReference>
<dbReference type="GO" id="GO:0042910">
    <property type="term" value="F:xenobiotic transmembrane transporter activity"/>
    <property type="evidence" value="ECO:0007669"/>
    <property type="project" value="TreeGrafter"/>
</dbReference>
<dbReference type="Gene3D" id="3.30.70.1320">
    <property type="entry name" value="Multidrug efflux transporter AcrB pore domain like"/>
    <property type="match status" value="1"/>
</dbReference>
<evidence type="ECO:0000256" key="4">
    <source>
        <dbReference type="ARBA" id="ARBA00022475"/>
    </source>
</evidence>
<dbReference type="SUPFAM" id="SSF82693">
    <property type="entry name" value="Multidrug efflux transporter AcrB pore domain, PN1, PN2, PC1 and PC2 subdomains"/>
    <property type="match status" value="2"/>
</dbReference>
<feature type="transmembrane region" description="Helical" evidence="8">
    <location>
        <begin position="562"/>
        <end position="582"/>
    </location>
</feature>
<dbReference type="PANTHER" id="PTHR32063:SF19">
    <property type="entry name" value="CATION EFFLUX SYSTEM PROTEIN CUSA"/>
    <property type="match status" value="1"/>
</dbReference>
<dbReference type="InterPro" id="IPR004763">
    <property type="entry name" value="CusA-like"/>
</dbReference>
<dbReference type="EMBL" id="JACHIP010000004">
    <property type="protein sequence ID" value="MBB5058732.1"/>
    <property type="molecule type" value="Genomic_DNA"/>
</dbReference>
<dbReference type="NCBIfam" id="TIGR00914">
    <property type="entry name" value="2A0601"/>
    <property type="match status" value="1"/>
</dbReference>
<evidence type="ECO:0000256" key="2">
    <source>
        <dbReference type="ARBA" id="ARBA00010942"/>
    </source>
</evidence>
<evidence type="ECO:0000256" key="7">
    <source>
        <dbReference type="ARBA" id="ARBA00023136"/>
    </source>
</evidence>
<feature type="transmembrane region" description="Helical" evidence="8">
    <location>
        <begin position="922"/>
        <end position="939"/>
    </location>
</feature>
<protein>
    <submittedName>
        <fullName evidence="9">Cu(I)/Ag(I) efflux system membrane protein CusA/SilA</fullName>
    </submittedName>
</protein>
<reference evidence="9 10" key="1">
    <citation type="submission" date="2020-08" db="EMBL/GenBank/DDBJ databases">
        <title>Genomic Encyclopedia of Type Strains, Phase IV (KMG-V): Genome sequencing to study the core and pangenomes of soil and plant-associated prokaryotes.</title>
        <authorList>
            <person name="Whitman W."/>
        </authorList>
    </citation>
    <scope>NUCLEOTIDE SEQUENCE [LARGE SCALE GENOMIC DNA]</scope>
    <source>
        <strain evidence="9 10">M8UP14</strain>
    </source>
</reference>
<dbReference type="Gene3D" id="1.20.1640.10">
    <property type="entry name" value="Multidrug efflux transporter AcrB transmembrane domain"/>
    <property type="match status" value="2"/>
</dbReference>
<feature type="transmembrane region" description="Helical" evidence="8">
    <location>
        <begin position="972"/>
        <end position="996"/>
    </location>
</feature>
<evidence type="ECO:0000313" key="9">
    <source>
        <dbReference type="EMBL" id="MBB5058732.1"/>
    </source>
</evidence>
<keyword evidence="3" id="KW-0813">Transport</keyword>
<evidence type="ECO:0000256" key="6">
    <source>
        <dbReference type="ARBA" id="ARBA00022989"/>
    </source>
</evidence>
<evidence type="ECO:0000256" key="8">
    <source>
        <dbReference type="SAM" id="Phobius"/>
    </source>
</evidence>
<dbReference type="InterPro" id="IPR027463">
    <property type="entry name" value="AcrB_DN_DC_subdom"/>
</dbReference>
<evidence type="ECO:0000256" key="3">
    <source>
        <dbReference type="ARBA" id="ARBA00022448"/>
    </source>
</evidence>
<organism evidence="9 10">
    <name type="scientific">Granulicella aggregans</name>
    <dbReference type="NCBI Taxonomy" id="474949"/>
    <lineage>
        <taxon>Bacteria</taxon>
        <taxon>Pseudomonadati</taxon>
        <taxon>Acidobacteriota</taxon>
        <taxon>Terriglobia</taxon>
        <taxon>Terriglobales</taxon>
        <taxon>Acidobacteriaceae</taxon>
        <taxon>Granulicella</taxon>
    </lineage>
</organism>
<comment type="subcellular location">
    <subcellularLocation>
        <location evidence="1">Cell membrane</location>
        <topology evidence="1">Multi-pass membrane protein</topology>
    </subcellularLocation>
</comment>